<dbReference type="Proteomes" id="UP000198846">
    <property type="component" value="Unassembled WGS sequence"/>
</dbReference>
<dbReference type="EMBL" id="FNQK01000002">
    <property type="protein sequence ID" value="SDZ81077.1"/>
    <property type="molecule type" value="Genomic_DNA"/>
</dbReference>
<keyword evidence="2" id="KW-1003">Cell membrane</keyword>
<dbReference type="InterPro" id="IPR002797">
    <property type="entry name" value="Polysacc_synth"/>
</dbReference>
<accession>A0A1H3W1S5</accession>
<feature type="transmembrane region" description="Helical" evidence="6">
    <location>
        <begin position="123"/>
        <end position="140"/>
    </location>
</feature>
<keyword evidence="5 6" id="KW-0472">Membrane</keyword>
<comment type="subcellular location">
    <subcellularLocation>
        <location evidence="1">Cell membrane</location>
        <topology evidence="1">Multi-pass membrane protein</topology>
    </subcellularLocation>
</comment>
<feature type="transmembrane region" description="Helical" evidence="6">
    <location>
        <begin position="92"/>
        <end position="111"/>
    </location>
</feature>
<keyword evidence="3 6" id="KW-0812">Transmembrane</keyword>
<dbReference type="InterPro" id="IPR050833">
    <property type="entry name" value="Poly_Biosynth_Transport"/>
</dbReference>
<feature type="transmembrane region" description="Helical" evidence="6">
    <location>
        <begin position="383"/>
        <end position="402"/>
    </location>
</feature>
<evidence type="ECO:0000256" key="1">
    <source>
        <dbReference type="ARBA" id="ARBA00004651"/>
    </source>
</evidence>
<evidence type="ECO:0000256" key="6">
    <source>
        <dbReference type="SAM" id="Phobius"/>
    </source>
</evidence>
<dbReference type="PANTHER" id="PTHR30250">
    <property type="entry name" value="PST FAMILY PREDICTED COLANIC ACID TRANSPORTER"/>
    <property type="match status" value="1"/>
</dbReference>
<feature type="transmembrane region" description="Helical" evidence="6">
    <location>
        <begin position="52"/>
        <end position="71"/>
    </location>
</feature>
<organism evidence="7 8">
    <name type="scientific">Bizionia paragorgiae</name>
    <dbReference type="NCBI Taxonomy" id="283786"/>
    <lineage>
        <taxon>Bacteria</taxon>
        <taxon>Pseudomonadati</taxon>
        <taxon>Bacteroidota</taxon>
        <taxon>Flavobacteriia</taxon>
        <taxon>Flavobacteriales</taxon>
        <taxon>Flavobacteriaceae</taxon>
        <taxon>Bizionia</taxon>
    </lineage>
</organism>
<feature type="transmembrane region" description="Helical" evidence="6">
    <location>
        <begin position="152"/>
        <end position="175"/>
    </location>
</feature>
<reference evidence="8" key="1">
    <citation type="submission" date="2016-10" db="EMBL/GenBank/DDBJ databases">
        <authorList>
            <person name="Varghese N."/>
            <person name="Submissions S."/>
        </authorList>
    </citation>
    <scope>NUCLEOTIDE SEQUENCE [LARGE SCALE GENOMIC DNA]</scope>
    <source>
        <strain evidence="8">DSM 23842</strain>
    </source>
</reference>
<evidence type="ECO:0000313" key="8">
    <source>
        <dbReference type="Proteomes" id="UP000198846"/>
    </source>
</evidence>
<feature type="transmembrane region" description="Helical" evidence="6">
    <location>
        <begin position="348"/>
        <end position="371"/>
    </location>
</feature>
<evidence type="ECO:0000256" key="4">
    <source>
        <dbReference type="ARBA" id="ARBA00022989"/>
    </source>
</evidence>
<dbReference type="PANTHER" id="PTHR30250:SF11">
    <property type="entry name" value="O-ANTIGEN TRANSPORTER-RELATED"/>
    <property type="match status" value="1"/>
</dbReference>
<evidence type="ECO:0000256" key="5">
    <source>
        <dbReference type="ARBA" id="ARBA00023136"/>
    </source>
</evidence>
<evidence type="ECO:0000256" key="3">
    <source>
        <dbReference type="ARBA" id="ARBA00022692"/>
    </source>
</evidence>
<keyword evidence="4 6" id="KW-1133">Transmembrane helix</keyword>
<feature type="transmembrane region" description="Helical" evidence="6">
    <location>
        <begin position="237"/>
        <end position="261"/>
    </location>
</feature>
<feature type="transmembrane region" description="Helical" evidence="6">
    <location>
        <begin position="21"/>
        <end position="40"/>
    </location>
</feature>
<dbReference type="OrthoDB" id="9770347at2"/>
<dbReference type="Pfam" id="PF01943">
    <property type="entry name" value="Polysacc_synt"/>
    <property type="match status" value="1"/>
</dbReference>
<name>A0A1H3W1S5_BIZPA</name>
<protein>
    <submittedName>
        <fullName evidence="7">Membrane protein involved in the export of O-antigen and teichoic acid</fullName>
    </submittedName>
</protein>
<evidence type="ECO:0000313" key="7">
    <source>
        <dbReference type="EMBL" id="SDZ81077.1"/>
    </source>
</evidence>
<feature type="transmembrane region" description="Helical" evidence="6">
    <location>
        <begin position="408"/>
        <end position="426"/>
    </location>
</feature>
<feature type="transmembrane region" description="Helical" evidence="6">
    <location>
        <begin position="313"/>
        <end position="336"/>
    </location>
</feature>
<feature type="transmembrane region" description="Helical" evidence="6">
    <location>
        <begin position="181"/>
        <end position="201"/>
    </location>
</feature>
<sequence length="438" mass="49311">MKTGQSTNKRSLKSSLKSLSFLWGGSFLGSGSTFLLYIILAREFGPNEFGVFSSAFSIVTILSLLAGFGVSQFWLKAFGKEGWEGIRWLKPSFLFVTITLFIITGFIVLLYVLNLNDDGTENLLLVLCFYIYGYISIDLVSSKLQLEERFMFLSFWQLSSNLLRLLLVLLSFYVLNISLSLFQVGLIYALVGFLFTILSLFKLRKMSTDEFKLKGHLDKVDIKVVIPKLRHVLSETWPFGLGTVFAFIYIQSDIIMVKYIAGNVEAGYYNTAFVILTGVLVLPSIIFGKFLLVKYHRWANSDQEKLYLVYKKGNISMFILGVLLMLILLGTSSYFIPILFGFDYNPSIALVNILALTLPFSFLSYSVGATLVTKDNMKFKVKLMGLIALFNVLLNSVLISSFGAKGAAISTVVSNVLLLFLYHRAVNRKVFMQNKNNI</sequence>
<dbReference type="STRING" id="283786.SAMN04487990_102181"/>
<proteinExistence type="predicted"/>
<gene>
    <name evidence="7" type="ORF">SAMN04487990_102181</name>
</gene>
<dbReference type="AlphaFoldDB" id="A0A1H3W1S5"/>
<evidence type="ECO:0000256" key="2">
    <source>
        <dbReference type="ARBA" id="ARBA00022475"/>
    </source>
</evidence>
<keyword evidence="8" id="KW-1185">Reference proteome</keyword>
<feature type="transmembrane region" description="Helical" evidence="6">
    <location>
        <begin position="267"/>
        <end position="292"/>
    </location>
</feature>
<dbReference type="GO" id="GO:0005886">
    <property type="term" value="C:plasma membrane"/>
    <property type="evidence" value="ECO:0007669"/>
    <property type="project" value="UniProtKB-SubCell"/>
</dbReference>
<dbReference type="RefSeq" id="WP_092131800.1">
    <property type="nucleotide sequence ID" value="NZ_FNQK01000002.1"/>
</dbReference>